<organism evidence="7">
    <name type="scientific">Fopius arisanus</name>
    <dbReference type="NCBI Taxonomy" id="64838"/>
    <lineage>
        <taxon>Eukaryota</taxon>
        <taxon>Metazoa</taxon>
        <taxon>Ecdysozoa</taxon>
        <taxon>Arthropoda</taxon>
        <taxon>Hexapoda</taxon>
        <taxon>Insecta</taxon>
        <taxon>Pterygota</taxon>
        <taxon>Neoptera</taxon>
        <taxon>Endopterygota</taxon>
        <taxon>Hymenoptera</taxon>
        <taxon>Apocrita</taxon>
        <taxon>Ichneumonoidea</taxon>
        <taxon>Braconidae</taxon>
        <taxon>Opiinae</taxon>
        <taxon>Fopius</taxon>
    </lineage>
</organism>
<name>A0A0C9Q0I8_9HYME</name>
<feature type="transmembrane region" description="Helical" evidence="6">
    <location>
        <begin position="85"/>
        <end position="106"/>
    </location>
</feature>
<evidence type="ECO:0000256" key="5">
    <source>
        <dbReference type="ARBA" id="ARBA00023136"/>
    </source>
</evidence>
<sequence length="318" mass="36097">MQEASSDLNIAWRELIYLLLIALAISLGILIAFRYIVSYVIYIVLSGSVVVSIGGTIYLWFAWYQENKAVKTGKIHVDDSSVTPYLIYAILMTIVAVVTILVVLVMRKRIALVVQLFREAGKAVYSMPALLLQPIYTYLLIGLSFVAWAYCVLWIESAGELYKNRKNHLHYKKDAVLVTARWYNLFLYFVMAEFYLGCQHIVVAGAVARWFFTRDKKRLSLPVTRSTCCLLRFHLGTVAFGAMIIGIVRLLRAIVAFIQNRLKGYDNNCVHGILWCCQGCIWCFECCLKFLTRNAYIETAIYGCSFCTGGKKSISCTL</sequence>
<feature type="transmembrane region" description="Helical" evidence="6">
    <location>
        <begin position="40"/>
        <end position="65"/>
    </location>
</feature>
<evidence type="ECO:0000256" key="3">
    <source>
        <dbReference type="ARBA" id="ARBA00022692"/>
    </source>
</evidence>
<dbReference type="InterPro" id="IPR007603">
    <property type="entry name" value="Choline_transptr-like"/>
</dbReference>
<comment type="similarity">
    <text evidence="2 6">Belongs to the CTL (choline transporter-like) family.</text>
</comment>
<dbReference type="PANTHER" id="PTHR12385">
    <property type="entry name" value="CHOLINE TRANSPORTER-LIKE (SLC FAMILY 44)"/>
    <property type="match status" value="1"/>
</dbReference>
<evidence type="ECO:0000256" key="6">
    <source>
        <dbReference type="RuleBase" id="RU368066"/>
    </source>
</evidence>
<dbReference type="AlphaFoldDB" id="A0A0C9Q0I8"/>
<protein>
    <recommendedName>
        <fullName evidence="6">Choline transporter-like protein</fullName>
    </recommendedName>
</protein>
<feature type="transmembrane region" description="Helical" evidence="6">
    <location>
        <begin position="233"/>
        <end position="258"/>
    </location>
</feature>
<keyword evidence="3 6" id="KW-0812">Transmembrane</keyword>
<keyword evidence="5 6" id="KW-0472">Membrane</keyword>
<reference evidence="7" key="1">
    <citation type="submission" date="2015-01" db="EMBL/GenBank/DDBJ databases">
        <title>Transcriptome Assembly of Fopius arisanus.</title>
        <authorList>
            <person name="Geib S."/>
        </authorList>
    </citation>
    <scope>NUCLEOTIDE SEQUENCE</scope>
</reference>
<evidence type="ECO:0000256" key="1">
    <source>
        <dbReference type="ARBA" id="ARBA00004141"/>
    </source>
</evidence>
<evidence type="ECO:0000256" key="2">
    <source>
        <dbReference type="ARBA" id="ARBA00007168"/>
    </source>
</evidence>
<evidence type="ECO:0000256" key="4">
    <source>
        <dbReference type="ARBA" id="ARBA00022989"/>
    </source>
</evidence>
<comment type="function">
    <text evidence="6">Choline transporter.</text>
</comment>
<gene>
    <name evidence="7" type="primary">slc44a1</name>
    <name evidence="7" type="ORF">g.49767</name>
</gene>
<feature type="transmembrane region" description="Helical" evidence="6">
    <location>
        <begin position="135"/>
        <end position="155"/>
    </location>
</feature>
<dbReference type="GO" id="GO:0022857">
    <property type="term" value="F:transmembrane transporter activity"/>
    <property type="evidence" value="ECO:0007669"/>
    <property type="project" value="UniProtKB-UniRule"/>
</dbReference>
<comment type="subcellular location">
    <subcellularLocation>
        <location evidence="6">Cell membrane</location>
        <topology evidence="6">Multi-pass membrane protein</topology>
    </subcellularLocation>
    <subcellularLocation>
        <location evidence="1">Membrane</location>
        <topology evidence="1">Multi-pass membrane protein</topology>
    </subcellularLocation>
</comment>
<dbReference type="EMBL" id="GBYB01007363">
    <property type="protein sequence ID" value="JAG77130.1"/>
    <property type="molecule type" value="Transcribed_RNA"/>
</dbReference>
<dbReference type="PANTHER" id="PTHR12385:SF96">
    <property type="entry name" value="CHOLINE TRANSPORTER-LIKE PROTEIN"/>
    <property type="match status" value="1"/>
</dbReference>
<evidence type="ECO:0000313" key="7">
    <source>
        <dbReference type="EMBL" id="JAG77130.1"/>
    </source>
</evidence>
<feature type="transmembrane region" description="Helical" evidence="6">
    <location>
        <begin position="15"/>
        <end position="33"/>
    </location>
</feature>
<proteinExistence type="inferred from homology"/>
<dbReference type="GO" id="GO:0005886">
    <property type="term" value="C:plasma membrane"/>
    <property type="evidence" value="ECO:0007669"/>
    <property type="project" value="UniProtKB-SubCell"/>
</dbReference>
<keyword evidence="4 6" id="KW-1133">Transmembrane helix</keyword>
<comment type="caution">
    <text evidence="6">Lacks conserved residue(s) required for the propagation of feature annotation.</text>
</comment>
<feature type="transmembrane region" description="Helical" evidence="6">
    <location>
        <begin position="185"/>
        <end position="212"/>
    </location>
</feature>
<accession>A0A0C9Q0I8</accession>
<dbReference type="Pfam" id="PF04515">
    <property type="entry name" value="Choline_transpo"/>
    <property type="match status" value="1"/>
</dbReference>